<dbReference type="Gene3D" id="3.40.630.30">
    <property type="match status" value="1"/>
</dbReference>
<organism evidence="2 3">
    <name type="scientific">Paenibacillus germinis</name>
    <dbReference type="NCBI Taxonomy" id="2654979"/>
    <lineage>
        <taxon>Bacteria</taxon>
        <taxon>Bacillati</taxon>
        <taxon>Bacillota</taxon>
        <taxon>Bacilli</taxon>
        <taxon>Bacillales</taxon>
        <taxon>Paenibacillaceae</taxon>
        <taxon>Paenibacillus</taxon>
    </lineage>
</organism>
<comment type="caution">
    <text evidence="2">The sequence shown here is derived from an EMBL/GenBank/DDBJ whole genome shotgun (WGS) entry which is preliminary data.</text>
</comment>
<dbReference type="Proteomes" id="UP000658690">
    <property type="component" value="Unassembled WGS sequence"/>
</dbReference>
<keyword evidence="3" id="KW-1185">Reference proteome</keyword>
<dbReference type="RefSeq" id="WP_171693230.1">
    <property type="nucleotide sequence ID" value="NZ_WHOC01000168.1"/>
</dbReference>
<evidence type="ECO:0000313" key="2">
    <source>
        <dbReference type="EMBL" id="NOU90462.1"/>
    </source>
</evidence>
<reference evidence="2 3" key="1">
    <citation type="submission" date="2019-10" db="EMBL/GenBank/DDBJ databases">
        <title>Description of Paenibacillus choica sp. nov.</title>
        <authorList>
            <person name="Carlier A."/>
            <person name="Qi S."/>
        </authorList>
    </citation>
    <scope>NUCLEOTIDE SEQUENCE [LARGE SCALE GENOMIC DNA]</scope>
    <source>
        <strain evidence="2 3">LMG 31460</strain>
    </source>
</reference>
<dbReference type="Pfam" id="PF00583">
    <property type="entry name" value="Acetyltransf_1"/>
    <property type="match status" value="1"/>
</dbReference>
<evidence type="ECO:0000313" key="3">
    <source>
        <dbReference type="Proteomes" id="UP000658690"/>
    </source>
</evidence>
<name>A0ABX1ZBI6_9BACL</name>
<dbReference type="InterPro" id="IPR000182">
    <property type="entry name" value="GNAT_dom"/>
</dbReference>
<accession>A0ABX1ZBI6</accession>
<proteinExistence type="predicted"/>
<dbReference type="EMBL" id="WHOC01000168">
    <property type="protein sequence ID" value="NOU90462.1"/>
    <property type="molecule type" value="Genomic_DNA"/>
</dbReference>
<feature type="domain" description="N-acetyltransferase" evidence="1">
    <location>
        <begin position="28"/>
        <end position="173"/>
    </location>
</feature>
<sequence>MITTNKKIHANLPWRVVPLTEANCRELCTWKYSPPYDLYNWSPWKTMLHEQAEFADPQIRAEQYRAVLDENGILSGFVQFFPIVGVTRLGLGLRPDVCGKASGIGTQFVQLLVQEAQHRAPLQEIDLEVLIWNERAIQTYERAGFAITDTYERWTPTGMAAFHCMVYNGPSLIR</sequence>
<dbReference type="InterPro" id="IPR016181">
    <property type="entry name" value="Acyl_CoA_acyltransferase"/>
</dbReference>
<dbReference type="SUPFAM" id="SSF55729">
    <property type="entry name" value="Acyl-CoA N-acyltransferases (Nat)"/>
    <property type="match status" value="1"/>
</dbReference>
<gene>
    <name evidence="2" type="ORF">GC102_32690</name>
</gene>
<evidence type="ECO:0000259" key="1">
    <source>
        <dbReference type="PROSITE" id="PS51186"/>
    </source>
</evidence>
<protein>
    <submittedName>
        <fullName evidence="2">GNAT family N-acetyltransferase</fullName>
    </submittedName>
</protein>
<dbReference type="PROSITE" id="PS51186">
    <property type="entry name" value="GNAT"/>
    <property type="match status" value="1"/>
</dbReference>